<evidence type="ECO:0000256" key="1">
    <source>
        <dbReference type="SAM" id="Phobius"/>
    </source>
</evidence>
<comment type="caution">
    <text evidence="2">The sequence shown here is derived from an EMBL/GenBank/DDBJ whole genome shotgun (WGS) entry which is preliminary data.</text>
</comment>
<feature type="transmembrane region" description="Helical" evidence="1">
    <location>
        <begin position="354"/>
        <end position="372"/>
    </location>
</feature>
<evidence type="ECO:0000313" key="2">
    <source>
        <dbReference type="EMBL" id="EEW96978.1"/>
    </source>
</evidence>
<name>C9LN42_9FIRM</name>
<keyword evidence="1" id="KW-1133">Transmembrane helix</keyword>
<reference evidence="2" key="1">
    <citation type="submission" date="2009-09" db="EMBL/GenBank/DDBJ databases">
        <authorList>
            <person name="Weinstock G."/>
            <person name="Sodergren E."/>
            <person name="Clifton S."/>
            <person name="Fulton L."/>
            <person name="Fulton B."/>
            <person name="Courtney L."/>
            <person name="Fronick C."/>
            <person name="Harrison M."/>
            <person name="Strong C."/>
            <person name="Farmer C."/>
            <person name="Delahaunty K."/>
            <person name="Markovic C."/>
            <person name="Hall O."/>
            <person name="Minx P."/>
            <person name="Tomlinson C."/>
            <person name="Mitreva M."/>
            <person name="Nelson J."/>
            <person name="Hou S."/>
            <person name="Wollam A."/>
            <person name="Pepin K.H."/>
            <person name="Johnson M."/>
            <person name="Bhonagiri V."/>
            <person name="Nash W.E."/>
            <person name="Warren W."/>
            <person name="Chinwalla A."/>
            <person name="Mardis E.R."/>
            <person name="Wilson R.K."/>
        </authorList>
    </citation>
    <scope>NUCLEOTIDE SEQUENCE [LARGE SCALE GENOMIC DNA]</scope>
    <source>
        <strain evidence="2">DSM 15470</strain>
    </source>
</reference>
<evidence type="ECO:0000313" key="3">
    <source>
        <dbReference type="Proteomes" id="UP000004736"/>
    </source>
</evidence>
<gene>
    <name evidence="2" type="ORF">GCWU000321_00956</name>
</gene>
<keyword evidence="1" id="KW-0472">Membrane</keyword>
<proteinExistence type="predicted"/>
<protein>
    <submittedName>
        <fullName evidence="2">Uncharacterized protein</fullName>
    </submittedName>
</protein>
<dbReference type="HOGENOM" id="CLU_741310_0_0_9"/>
<keyword evidence="3" id="KW-1185">Reference proteome</keyword>
<dbReference type="AlphaFoldDB" id="C9LN42"/>
<organism evidence="2 3">
    <name type="scientific">Dialister invisus DSM 15470</name>
    <dbReference type="NCBI Taxonomy" id="592028"/>
    <lineage>
        <taxon>Bacteria</taxon>
        <taxon>Bacillati</taxon>
        <taxon>Bacillota</taxon>
        <taxon>Negativicutes</taxon>
        <taxon>Veillonellales</taxon>
        <taxon>Veillonellaceae</taxon>
        <taxon>Dialister</taxon>
    </lineage>
</organism>
<dbReference type="Proteomes" id="UP000004736">
    <property type="component" value="Unassembled WGS sequence"/>
</dbReference>
<sequence>MRNRGMFFRENPFYLLGVHSRDTAETIRTASLEKQGAAKSGEEKHMYQLAEERLLHESSRFRAELSWLCGMGKERAYSLIDGTGNMEKRENLPPSLRLLLAVHDLYNGGKDAFSIMETIIRLYPASDTNEVLVRIEADRKIGGFPPIKELFPLDIRKEELLWEMGVAAGRLNAERFGRFLTALGKTDVPCGMALTRFLSLYEEKTKAEVAALSRDLEYALQLAEIYPLQGLKLVEEKMKVYGKTVSPFYAMLHHEVLPDAVEIFFEEYVNEAFFFHKKGEKETALVLLGCFLDNVCGNSRHIEKVKRWKIMISEDRLTESVPYPKRKLERTTAVPKTVDRIPAVTLPRQSGGNFYVCLAGLLAAAILCRYFFL</sequence>
<keyword evidence="1" id="KW-0812">Transmembrane</keyword>
<dbReference type="EMBL" id="ACIM02000001">
    <property type="protein sequence ID" value="EEW96978.1"/>
    <property type="molecule type" value="Genomic_DNA"/>
</dbReference>
<accession>C9LN42</accession>